<gene>
    <name evidence="2" type="ORF">V6N11_033757</name>
</gene>
<organism evidence="2 3">
    <name type="scientific">Hibiscus sabdariffa</name>
    <name type="common">roselle</name>
    <dbReference type="NCBI Taxonomy" id="183260"/>
    <lineage>
        <taxon>Eukaryota</taxon>
        <taxon>Viridiplantae</taxon>
        <taxon>Streptophyta</taxon>
        <taxon>Embryophyta</taxon>
        <taxon>Tracheophyta</taxon>
        <taxon>Spermatophyta</taxon>
        <taxon>Magnoliopsida</taxon>
        <taxon>eudicotyledons</taxon>
        <taxon>Gunneridae</taxon>
        <taxon>Pentapetalae</taxon>
        <taxon>rosids</taxon>
        <taxon>malvids</taxon>
        <taxon>Malvales</taxon>
        <taxon>Malvaceae</taxon>
        <taxon>Malvoideae</taxon>
        <taxon>Hibiscus</taxon>
    </lineage>
</organism>
<accession>A0ABR2S0U1</accession>
<dbReference type="InterPro" id="IPR044519">
    <property type="entry name" value="ARF_GAP_AGD6/7"/>
</dbReference>
<feature type="compositionally biased region" description="Acidic residues" evidence="1">
    <location>
        <begin position="74"/>
        <end position="86"/>
    </location>
</feature>
<sequence>MDSWSEIQIKKMESDGNEKFNTFLAQCGIPKETDIVTKYNSNAASIYRDRIQALAEGRPIVEETLNNKEKNGDDDGDEGWDSWDNDDSFRSSNDLRRNQSTIDFRGDGDGDGDKHSIVVKEHVV</sequence>
<feature type="compositionally biased region" description="Basic and acidic residues" evidence="1">
    <location>
        <begin position="87"/>
        <end position="97"/>
    </location>
</feature>
<dbReference type="EMBL" id="JBBPBN010000018">
    <property type="protein sequence ID" value="KAK9018710.1"/>
    <property type="molecule type" value="Genomic_DNA"/>
</dbReference>
<protein>
    <submittedName>
        <fullName evidence="2">Uncharacterized protein</fullName>
    </submittedName>
</protein>
<dbReference type="Gene3D" id="1.10.220.150">
    <property type="entry name" value="Arf GTPase activating protein"/>
    <property type="match status" value="1"/>
</dbReference>
<feature type="compositionally biased region" description="Basic and acidic residues" evidence="1">
    <location>
        <begin position="104"/>
        <end position="124"/>
    </location>
</feature>
<name>A0ABR2S0U1_9ROSI</name>
<dbReference type="Proteomes" id="UP001396334">
    <property type="component" value="Unassembled WGS sequence"/>
</dbReference>
<evidence type="ECO:0000313" key="3">
    <source>
        <dbReference type="Proteomes" id="UP001396334"/>
    </source>
</evidence>
<feature type="region of interest" description="Disordered" evidence="1">
    <location>
        <begin position="62"/>
        <end position="124"/>
    </location>
</feature>
<reference evidence="2 3" key="1">
    <citation type="journal article" date="2024" name="G3 (Bethesda)">
        <title>Genome assembly of Hibiscus sabdariffa L. provides insights into metabolisms of medicinal natural products.</title>
        <authorList>
            <person name="Kim T."/>
        </authorList>
    </citation>
    <scope>NUCLEOTIDE SEQUENCE [LARGE SCALE GENOMIC DNA]</scope>
    <source>
        <strain evidence="2">TK-2024</strain>
        <tissue evidence="2">Old leaves</tissue>
    </source>
</reference>
<evidence type="ECO:0000313" key="2">
    <source>
        <dbReference type="EMBL" id="KAK9018710.1"/>
    </source>
</evidence>
<dbReference type="PANTHER" id="PTHR47021:SF4">
    <property type="entry name" value="ADP-RIBOSYLATION FACTOR GTPASE-ACTIVATING PROTEIN AGD6-RELATED"/>
    <property type="match status" value="1"/>
</dbReference>
<dbReference type="InterPro" id="IPR038508">
    <property type="entry name" value="ArfGAP_dom_sf"/>
</dbReference>
<keyword evidence="3" id="KW-1185">Reference proteome</keyword>
<feature type="compositionally biased region" description="Basic and acidic residues" evidence="1">
    <location>
        <begin position="62"/>
        <end position="73"/>
    </location>
</feature>
<comment type="caution">
    <text evidence="2">The sequence shown here is derived from an EMBL/GenBank/DDBJ whole genome shotgun (WGS) entry which is preliminary data.</text>
</comment>
<evidence type="ECO:0000256" key="1">
    <source>
        <dbReference type="SAM" id="MobiDB-lite"/>
    </source>
</evidence>
<proteinExistence type="predicted"/>
<dbReference type="PANTHER" id="PTHR47021">
    <property type="entry name" value="ADP-RIBOSYLATION FACTOR GTPASE-ACTIVATING PROTEIN AGD6-RELATED"/>
    <property type="match status" value="1"/>
</dbReference>